<keyword evidence="3 9" id="KW-0963">Cytoplasm</keyword>
<comment type="subcellular location">
    <subcellularLocation>
        <location evidence="9">Cytoplasm</location>
    </subcellularLocation>
</comment>
<dbReference type="RefSeq" id="WP_011194566.1">
    <property type="nucleotide sequence ID" value="NZ_JACSIR010000118.1"/>
</dbReference>
<dbReference type="InterPro" id="IPR014100">
    <property type="entry name" value="GTP-bd_Obg/CgtA"/>
</dbReference>
<evidence type="ECO:0000256" key="6">
    <source>
        <dbReference type="ARBA" id="ARBA00022801"/>
    </source>
</evidence>
<feature type="binding site" evidence="9">
    <location>
        <begin position="282"/>
        <end position="285"/>
    </location>
    <ligand>
        <name>GTP</name>
        <dbReference type="ChEBI" id="CHEBI:37565"/>
    </ligand>
</feature>
<evidence type="ECO:0000313" key="14">
    <source>
        <dbReference type="Proteomes" id="UP000732377"/>
    </source>
</evidence>
<dbReference type="Pfam" id="PF01926">
    <property type="entry name" value="MMR_HSR1"/>
    <property type="match status" value="1"/>
</dbReference>
<name>A0A953LKP5_SYMTR</name>
<comment type="cofactor">
    <cofactor evidence="1 9">
        <name>Mg(2+)</name>
        <dbReference type="ChEBI" id="CHEBI:18420"/>
    </cofactor>
</comment>
<comment type="function">
    <text evidence="9">An essential GTPase which binds GTP, GDP and possibly (p)ppGpp with moderate affinity, with high nucleotide exchange rates and a fairly low GTP hydrolysis rate. Plays a role in control of the cell cycle, stress response, ribosome biogenesis and in those bacteria that undergo differentiation, in morphogenesis control.</text>
</comment>
<dbReference type="PROSITE" id="PS51881">
    <property type="entry name" value="OCT"/>
    <property type="match status" value="1"/>
</dbReference>
<sequence length="425" mass="46772">MFVDVARIYVKGGDGGRGSNSVRREKYVPQGGPWGGDGGRGGDVVFVVDPGLNTLVDFKYQKHFKAERGEHGGPKGMHGRKGEDLVIKVPPGTVVKDDDTGEVLFDLVEPGQRAVVARGGRGGRGNMRFATPTNKCPTFYEKGEPGEERWLLLELKVVADVGLVGFPNAGKSTFLSAVSAARPKIANYPFTTLTPVLGVVDLGEGRSFVIADIPGLIEGAHQGVGLGHEFLRHVERTKVLIHVLDGAGTEGRDPLSDFDVIHNELRAYNPELAARPTLVAFNKMDLPDARENLPRVREALEKRGYRVFPISGATREGFRPLLEAAYDLIRQWVPPEPAAPEAEMVYRPKEEGWRIYKYGGVWHVEGKEIERLVAMTMWENDEAVARFLRILRLKGVEQALREAGAEDGDTVRVCDIEFELMADPV</sequence>
<dbReference type="OMA" id="VVFDWEP"/>
<dbReference type="SMR" id="A0A953LKP5"/>
<gene>
    <name evidence="9" type="primary">obg</name>
    <name evidence="13" type="ORF">CWE10_13680</name>
</gene>
<dbReference type="InterPro" id="IPR015349">
    <property type="entry name" value="OCT_dom"/>
</dbReference>
<dbReference type="GO" id="GO:0005525">
    <property type="term" value="F:GTP binding"/>
    <property type="evidence" value="ECO:0007669"/>
    <property type="project" value="UniProtKB-UniRule"/>
</dbReference>
<dbReference type="PANTHER" id="PTHR11702">
    <property type="entry name" value="DEVELOPMENTALLY REGULATED GTP-BINDING PROTEIN-RELATED"/>
    <property type="match status" value="1"/>
</dbReference>
<dbReference type="NCBIfam" id="TIGR03595">
    <property type="entry name" value="Obg_CgtA_exten"/>
    <property type="match status" value="1"/>
</dbReference>
<dbReference type="Proteomes" id="UP000732377">
    <property type="component" value="Unassembled WGS sequence"/>
</dbReference>
<feature type="binding site" evidence="9">
    <location>
        <begin position="212"/>
        <end position="215"/>
    </location>
    <ligand>
        <name>GTP</name>
        <dbReference type="ChEBI" id="CHEBI:37565"/>
    </ligand>
</feature>
<dbReference type="EMBL" id="PIUK01000153">
    <property type="protein sequence ID" value="MBY6277237.1"/>
    <property type="molecule type" value="Genomic_DNA"/>
</dbReference>
<dbReference type="PROSITE" id="PS00905">
    <property type="entry name" value="GTP1_OBG"/>
    <property type="match status" value="1"/>
</dbReference>
<comment type="caution">
    <text evidence="13">The sequence shown here is derived from an EMBL/GenBank/DDBJ whole genome shotgun (WGS) entry which is preliminary data.</text>
</comment>
<dbReference type="Gene3D" id="3.40.50.300">
    <property type="entry name" value="P-loop containing nucleotide triphosphate hydrolases"/>
    <property type="match status" value="1"/>
</dbReference>
<reference evidence="13" key="1">
    <citation type="submission" date="2017-11" db="EMBL/GenBank/DDBJ databases">
        <title>Three new genomes from thermophilic consortium.</title>
        <authorList>
            <person name="Quaggio R."/>
            <person name="Amgarten D."/>
            <person name="Setubal J.C."/>
        </authorList>
    </citation>
    <scope>NUCLEOTIDE SEQUENCE</scope>
    <source>
        <strain evidence="13">ZCTH01-B2</strain>
    </source>
</reference>
<feature type="binding site" evidence="9">
    <location>
        <position position="172"/>
    </location>
    <ligand>
        <name>Mg(2+)</name>
        <dbReference type="ChEBI" id="CHEBI:18420"/>
    </ligand>
</feature>
<feature type="domain" description="OBG-type G" evidence="10">
    <location>
        <begin position="159"/>
        <end position="330"/>
    </location>
</feature>
<dbReference type="NCBIfam" id="NF008955">
    <property type="entry name" value="PRK12297.1"/>
    <property type="match status" value="1"/>
</dbReference>
<feature type="binding site" evidence="9">
    <location>
        <begin position="311"/>
        <end position="313"/>
    </location>
    <ligand>
        <name>GTP</name>
        <dbReference type="ChEBI" id="CHEBI:37565"/>
    </ligand>
</feature>
<dbReference type="AlphaFoldDB" id="A0A953LKP5"/>
<dbReference type="InterPro" id="IPR045086">
    <property type="entry name" value="OBG_GTPase"/>
</dbReference>
<dbReference type="PROSITE" id="PS51710">
    <property type="entry name" value="G_OBG"/>
    <property type="match status" value="1"/>
</dbReference>
<dbReference type="InterPro" id="IPR031167">
    <property type="entry name" value="G_OBG"/>
</dbReference>
<feature type="binding site" evidence="9">
    <location>
        <begin position="190"/>
        <end position="194"/>
    </location>
    <ligand>
        <name>GTP</name>
        <dbReference type="ChEBI" id="CHEBI:37565"/>
    </ligand>
</feature>
<dbReference type="Gene3D" id="3.30.300.350">
    <property type="entry name" value="GTP-binding protein OBG, C-terminal domain"/>
    <property type="match status" value="1"/>
</dbReference>
<feature type="binding site" evidence="9">
    <location>
        <begin position="165"/>
        <end position="172"/>
    </location>
    <ligand>
        <name>GTP</name>
        <dbReference type="ChEBI" id="CHEBI:37565"/>
    </ligand>
</feature>
<evidence type="ECO:0000259" key="12">
    <source>
        <dbReference type="PROSITE" id="PS51883"/>
    </source>
</evidence>
<dbReference type="PROSITE" id="PS51883">
    <property type="entry name" value="OBG"/>
    <property type="match status" value="1"/>
</dbReference>
<evidence type="ECO:0000256" key="7">
    <source>
        <dbReference type="ARBA" id="ARBA00022842"/>
    </source>
</evidence>
<dbReference type="Pfam" id="PF09269">
    <property type="entry name" value="DUF1967"/>
    <property type="match status" value="1"/>
</dbReference>
<dbReference type="HAMAP" id="MF_01454">
    <property type="entry name" value="GTPase_Obg"/>
    <property type="match status" value="1"/>
</dbReference>
<dbReference type="SUPFAM" id="SSF82051">
    <property type="entry name" value="Obg GTP-binding protein N-terminal domain"/>
    <property type="match status" value="1"/>
</dbReference>
<dbReference type="InterPro" id="IPR036346">
    <property type="entry name" value="GTP-bd_prot_GTP1/OBG_C_sf"/>
</dbReference>
<feature type="domain" description="OCT" evidence="11">
    <location>
        <begin position="345"/>
        <end position="422"/>
    </location>
</feature>
<comment type="subunit">
    <text evidence="9">Monomer.</text>
</comment>
<dbReference type="PANTHER" id="PTHR11702:SF31">
    <property type="entry name" value="MITOCHONDRIAL RIBOSOME-ASSOCIATED GTPASE 2"/>
    <property type="match status" value="1"/>
</dbReference>
<evidence type="ECO:0000256" key="1">
    <source>
        <dbReference type="ARBA" id="ARBA00001946"/>
    </source>
</evidence>
<dbReference type="CDD" id="cd01898">
    <property type="entry name" value="Obg"/>
    <property type="match status" value="1"/>
</dbReference>
<evidence type="ECO:0000256" key="2">
    <source>
        <dbReference type="ARBA" id="ARBA00007699"/>
    </source>
</evidence>
<dbReference type="InterPro" id="IPR006074">
    <property type="entry name" value="GTP1-OBG_CS"/>
</dbReference>
<dbReference type="InterPro" id="IPR027417">
    <property type="entry name" value="P-loop_NTPase"/>
</dbReference>
<dbReference type="NCBIfam" id="NF008954">
    <property type="entry name" value="PRK12296.1"/>
    <property type="match status" value="1"/>
</dbReference>
<evidence type="ECO:0000256" key="8">
    <source>
        <dbReference type="ARBA" id="ARBA00023134"/>
    </source>
</evidence>
<feature type="domain" description="Obg" evidence="12">
    <location>
        <begin position="1"/>
        <end position="158"/>
    </location>
</feature>
<evidence type="ECO:0000256" key="3">
    <source>
        <dbReference type="ARBA" id="ARBA00022490"/>
    </source>
</evidence>
<organism evidence="13 14">
    <name type="scientific">Symbiobacterium thermophilum</name>
    <dbReference type="NCBI Taxonomy" id="2734"/>
    <lineage>
        <taxon>Bacteria</taxon>
        <taxon>Bacillati</taxon>
        <taxon>Bacillota</taxon>
        <taxon>Clostridia</taxon>
        <taxon>Eubacteriales</taxon>
        <taxon>Symbiobacteriaceae</taxon>
        <taxon>Symbiobacterium</taxon>
    </lineage>
</organism>
<dbReference type="PRINTS" id="PR00326">
    <property type="entry name" value="GTP1OBG"/>
</dbReference>
<dbReference type="FunFam" id="2.70.210.12:FF:000001">
    <property type="entry name" value="GTPase Obg"/>
    <property type="match status" value="1"/>
</dbReference>
<keyword evidence="4 9" id="KW-0479">Metal-binding</keyword>
<dbReference type="NCBIfam" id="TIGR02729">
    <property type="entry name" value="Obg_CgtA"/>
    <property type="match status" value="1"/>
</dbReference>
<dbReference type="GO" id="GO:0000287">
    <property type="term" value="F:magnesium ion binding"/>
    <property type="evidence" value="ECO:0007669"/>
    <property type="project" value="InterPro"/>
</dbReference>
<dbReference type="SUPFAM" id="SSF52540">
    <property type="entry name" value="P-loop containing nucleoside triphosphate hydrolases"/>
    <property type="match status" value="1"/>
</dbReference>
<dbReference type="SUPFAM" id="SSF102741">
    <property type="entry name" value="Obg GTP-binding protein C-terminal domain"/>
    <property type="match status" value="1"/>
</dbReference>
<dbReference type="GO" id="GO:0003924">
    <property type="term" value="F:GTPase activity"/>
    <property type="evidence" value="ECO:0007669"/>
    <property type="project" value="UniProtKB-UniRule"/>
</dbReference>
<evidence type="ECO:0000313" key="13">
    <source>
        <dbReference type="EMBL" id="MBY6277237.1"/>
    </source>
</evidence>
<evidence type="ECO:0000259" key="11">
    <source>
        <dbReference type="PROSITE" id="PS51881"/>
    </source>
</evidence>
<dbReference type="InterPro" id="IPR006073">
    <property type="entry name" value="GTP-bd"/>
</dbReference>
<evidence type="ECO:0000256" key="9">
    <source>
        <dbReference type="HAMAP-Rule" id="MF_01454"/>
    </source>
</evidence>
<comment type="similarity">
    <text evidence="2 9">Belongs to the TRAFAC class OBG-HflX-like GTPase superfamily. OBG GTPase family.</text>
</comment>
<proteinExistence type="inferred from homology"/>
<dbReference type="InterPro" id="IPR036726">
    <property type="entry name" value="GTP1_OBG_dom_sf"/>
</dbReference>
<keyword evidence="7 9" id="KW-0460">Magnesium</keyword>
<dbReference type="InterPro" id="IPR006169">
    <property type="entry name" value="GTP1_OBG_dom"/>
</dbReference>
<dbReference type="GO" id="GO:0005737">
    <property type="term" value="C:cytoplasm"/>
    <property type="evidence" value="ECO:0007669"/>
    <property type="project" value="UniProtKB-SubCell"/>
</dbReference>
<feature type="binding site" evidence="9">
    <location>
        <position position="192"/>
    </location>
    <ligand>
        <name>Mg(2+)</name>
        <dbReference type="ChEBI" id="CHEBI:18420"/>
    </ligand>
</feature>
<keyword evidence="8 9" id="KW-0342">GTP-binding</keyword>
<protein>
    <recommendedName>
        <fullName evidence="9">GTPase Obg</fullName>
        <ecNumber evidence="9">3.6.5.-</ecNumber>
    </recommendedName>
    <alternativeName>
        <fullName evidence="9">GTP-binding protein Obg</fullName>
    </alternativeName>
</protein>
<dbReference type="EC" id="3.6.5.-" evidence="9"/>
<accession>A0A953LKP5</accession>
<keyword evidence="6 9" id="KW-0378">Hydrolase</keyword>
<dbReference type="Pfam" id="PF01018">
    <property type="entry name" value="GTP1_OBG"/>
    <property type="match status" value="1"/>
</dbReference>
<dbReference type="Gene3D" id="2.70.210.12">
    <property type="entry name" value="GTP1/OBG domain"/>
    <property type="match status" value="1"/>
</dbReference>
<dbReference type="NCBIfam" id="NF008956">
    <property type="entry name" value="PRK12299.1"/>
    <property type="match status" value="1"/>
</dbReference>
<dbReference type="GO" id="GO:0042254">
    <property type="term" value="P:ribosome biogenesis"/>
    <property type="evidence" value="ECO:0007669"/>
    <property type="project" value="UniProtKB-UniRule"/>
</dbReference>
<evidence type="ECO:0000256" key="5">
    <source>
        <dbReference type="ARBA" id="ARBA00022741"/>
    </source>
</evidence>
<keyword evidence="5 9" id="KW-0547">Nucleotide-binding</keyword>
<evidence type="ECO:0000256" key="4">
    <source>
        <dbReference type="ARBA" id="ARBA00022723"/>
    </source>
</evidence>
<evidence type="ECO:0000259" key="10">
    <source>
        <dbReference type="PROSITE" id="PS51710"/>
    </source>
</evidence>